<gene>
    <name evidence="1" type="ORF">A1QO_02630</name>
</gene>
<evidence type="ECO:0000313" key="1">
    <source>
        <dbReference type="EMBL" id="OEE38293.1"/>
    </source>
</evidence>
<dbReference type="EMBL" id="AJYQ02000002">
    <property type="protein sequence ID" value="OEE38293.1"/>
    <property type="molecule type" value="Genomic_DNA"/>
</dbReference>
<dbReference type="AlphaFoldDB" id="A0A1E5BK95"/>
<sequence>MKRKELLALLKAHSEKQVKVHIKDGPTAFPTFVDNNFMNRSDINIDTENKPLSTNEICKELEDVQKAVPIYFWMSDIDLLKITNYEVTDTLDFFVQPI</sequence>
<reference evidence="1 2" key="1">
    <citation type="journal article" date="2012" name="Science">
        <title>Ecological populations of bacteria act as socially cohesive units of antibiotic production and resistance.</title>
        <authorList>
            <person name="Cordero O.X."/>
            <person name="Wildschutte H."/>
            <person name="Kirkup B."/>
            <person name="Proehl S."/>
            <person name="Ngo L."/>
            <person name="Hussain F."/>
            <person name="Le Roux F."/>
            <person name="Mincer T."/>
            <person name="Polz M.F."/>
        </authorList>
    </citation>
    <scope>NUCLEOTIDE SEQUENCE [LARGE SCALE GENOMIC DNA]</scope>
    <source>
        <strain evidence="1 2">ZF-129</strain>
    </source>
</reference>
<comment type="caution">
    <text evidence="1">The sequence shown here is derived from an EMBL/GenBank/DDBJ whole genome shotgun (WGS) entry which is preliminary data.</text>
</comment>
<organism evidence="1 2">
    <name type="scientific">Vibrio genomosp. F10 str. ZF-129</name>
    <dbReference type="NCBI Taxonomy" id="1187848"/>
    <lineage>
        <taxon>Bacteria</taxon>
        <taxon>Pseudomonadati</taxon>
        <taxon>Pseudomonadota</taxon>
        <taxon>Gammaproteobacteria</taxon>
        <taxon>Vibrionales</taxon>
        <taxon>Vibrionaceae</taxon>
        <taxon>Vibrio</taxon>
    </lineage>
</organism>
<protein>
    <submittedName>
        <fullName evidence="1">Uncharacterized protein</fullName>
    </submittedName>
</protein>
<proteinExistence type="predicted"/>
<accession>A0A1E5BK95</accession>
<dbReference type="STRING" id="1187848.A1QO_02630"/>
<name>A0A1E5BK95_9VIBR</name>
<dbReference type="Proteomes" id="UP000094741">
    <property type="component" value="Unassembled WGS sequence"/>
</dbReference>
<evidence type="ECO:0000313" key="2">
    <source>
        <dbReference type="Proteomes" id="UP000094741"/>
    </source>
</evidence>
<dbReference type="RefSeq" id="WP_017041289.1">
    <property type="nucleotide sequence ID" value="NZ_AJYQ02000002.1"/>
</dbReference>